<proteinExistence type="predicted"/>
<evidence type="ECO:0000313" key="2">
    <source>
        <dbReference type="EMBL" id="QUI23636.1"/>
    </source>
</evidence>
<dbReference type="KEGG" id="vpy:HZI73_15655"/>
<protein>
    <submittedName>
        <fullName evidence="2">Uncharacterized protein</fullName>
    </submittedName>
</protein>
<sequence>MLPFGEPKLLTCVAPVVFDECGINLCREIKIPEYLLEQHPDTAAIDVKVINIDFSIGEIDGSRVDTLQKRPNCVRVKLSRLKVRFAAKLLDRHCKVLAEECFQALYLPDKDSPYCDDDTNPPSVTIDLYAPYGVSYYGECKECIPTINYLGFVEGPDRNNELRQGIGCQGLAKVIELDLDDGCMAVGLTLYLKTIYFIQYRLKHAGLCVPPKCVPINPCEDNACLEFVEGDLLEQSIQPLELCTKPKTITPCYEEVEDPTPADDAATKEECDDEECI</sequence>
<feature type="region of interest" description="Disordered" evidence="1">
    <location>
        <begin position="255"/>
        <end position="277"/>
    </location>
</feature>
<accession>A0A8J8SHJ3</accession>
<reference evidence="2" key="1">
    <citation type="submission" date="2020-07" db="EMBL/GenBank/DDBJ databases">
        <title>Vallitalea pronyensis genome.</title>
        <authorList>
            <person name="Postec A."/>
        </authorList>
    </citation>
    <scope>NUCLEOTIDE SEQUENCE</scope>
    <source>
        <strain evidence="2">FatNI3</strain>
    </source>
</reference>
<organism evidence="2 3">
    <name type="scientific">Vallitalea pronyensis</name>
    <dbReference type="NCBI Taxonomy" id="1348613"/>
    <lineage>
        <taxon>Bacteria</taxon>
        <taxon>Bacillati</taxon>
        <taxon>Bacillota</taxon>
        <taxon>Clostridia</taxon>
        <taxon>Lachnospirales</taxon>
        <taxon>Vallitaleaceae</taxon>
        <taxon>Vallitalea</taxon>
    </lineage>
</organism>
<evidence type="ECO:0000256" key="1">
    <source>
        <dbReference type="SAM" id="MobiDB-lite"/>
    </source>
</evidence>
<gene>
    <name evidence="2" type="ORF">HZI73_15655</name>
</gene>
<keyword evidence="3" id="KW-1185">Reference proteome</keyword>
<dbReference type="Proteomes" id="UP000683246">
    <property type="component" value="Chromosome"/>
</dbReference>
<dbReference type="AlphaFoldDB" id="A0A8J8SHJ3"/>
<name>A0A8J8SHJ3_9FIRM</name>
<dbReference type="EMBL" id="CP058649">
    <property type="protein sequence ID" value="QUI23636.1"/>
    <property type="molecule type" value="Genomic_DNA"/>
</dbReference>
<evidence type="ECO:0000313" key="3">
    <source>
        <dbReference type="Proteomes" id="UP000683246"/>
    </source>
</evidence>
<dbReference type="RefSeq" id="WP_212694322.1">
    <property type="nucleotide sequence ID" value="NZ_CP058649.1"/>
</dbReference>